<name>A0A1E1W0Y9_PECGO</name>
<sequence>RTKTTPPPVDDEEDTDGKKVKPLMREFQSSESIKTTSPKWTPSNDGNKDPLDDDDDDQVKLLEEMEKVVKGPPDLTLPEFRTEKPKVPLSSFYTANPTPQELAKNVLKTGTF</sequence>
<feature type="compositionally biased region" description="Polar residues" evidence="1">
    <location>
        <begin position="27"/>
        <end position="45"/>
    </location>
</feature>
<dbReference type="AlphaFoldDB" id="A0A1E1W0Y9"/>
<gene>
    <name evidence="2" type="ORF">g.16937</name>
</gene>
<evidence type="ECO:0000256" key="1">
    <source>
        <dbReference type="SAM" id="MobiDB-lite"/>
    </source>
</evidence>
<reference evidence="2" key="1">
    <citation type="submission" date="2015-09" db="EMBL/GenBank/DDBJ databases">
        <title>De novo assembly of Pectinophora gossypiella (Pink Bollworm) gut transcriptome.</title>
        <authorList>
            <person name="Tassone E.E."/>
        </authorList>
    </citation>
    <scope>NUCLEOTIDE SEQUENCE</scope>
</reference>
<dbReference type="OrthoDB" id="10020456at2759"/>
<organism evidence="2">
    <name type="scientific">Pectinophora gossypiella</name>
    <name type="common">Cotton pink bollworm</name>
    <name type="synonym">Depressaria gossypiella</name>
    <dbReference type="NCBI Taxonomy" id="13191"/>
    <lineage>
        <taxon>Eukaryota</taxon>
        <taxon>Metazoa</taxon>
        <taxon>Ecdysozoa</taxon>
        <taxon>Arthropoda</taxon>
        <taxon>Hexapoda</taxon>
        <taxon>Insecta</taxon>
        <taxon>Pterygota</taxon>
        <taxon>Neoptera</taxon>
        <taxon>Endopterygota</taxon>
        <taxon>Lepidoptera</taxon>
        <taxon>Glossata</taxon>
        <taxon>Ditrysia</taxon>
        <taxon>Gelechioidea</taxon>
        <taxon>Gelechiidae</taxon>
        <taxon>Apatetrinae</taxon>
        <taxon>Pectinophora</taxon>
    </lineage>
</organism>
<protein>
    <submittedName>
        <fullName evidence="2">Uncharacterized protein</fullName>
    </submittedName>
</protein>
<feature type="region of interest" description="Disordered" evidence="1">
    <location>
        <begin position="1"/>
        <end position="55"/>
    </location>
</feature>
<feature type="non-terminal residue" evidence="2">
    <location>
        <position position="112"/>
    </location>
</feature>
<accession>A0A1E1W0Y9</accession>
<feature type="non-terminal residue" evidence="2">
    <location>
        <position position="1"/>
    </location>
</feature>
<evidence type="ECO:0000313" key="2">
    <source>
        <dbReference type="EMBL" id="JAT80660.1"/>
    </source>
</evidence>
<dbReference type="EMBL" id="GDQN01010394">
    <property type="protein sequence ID" value="JAT80660.1"/>
    <property type="molecule type" value="Transcribed_RNA"/>
</dbReference>
<proteinExistence type="predicted"/>